<sequence length="91" mass="10380">MKDNFEVIAGAFEKAGIDVATAEYSITAYSLNTDLSFKFSNRAEFLDFLGLREPDDTKKIEKIDASFTDQGIDAANFFYVNFYQPRKIIEM</sequence>
<dbReference type="EMBL" id="NOXV01000167">
    <property type="protein sequence ID" value="OYQ43809.1"/>
    <property type="molecule type" value="Genomic_DNA"/>
</dbReference>
<proteinExistence type="predicted"/>
<accession>A0A255ZQX3</accession>
<dbReference type="OrthoDB" id="1362098at2"/>
<name>A0A255ZQX3_9FLAO</name>
<protein>
    <submittedName>
        <fullName evidence="1">Uncharacterized protein</fullName>
    </submittedName>
</protein>
<organism evidence="1 2">
    <name type="scientific">Flavobacterium cyanobacteriorum</name>
    <dbReference type="NCBI Taxonomy" id="2022802"/>
    <lineage>
        <taxon>Bacteria</taxon>
        <taxon>Pseudomonadati</taxon>
        <taxon>Bacteroidota</taxon>
        <taxon>Flavobacteriia</taxon>
        <taxon>Flavobacteriales</taxon>
        <taxon>Flavobacteriaceae</taxon>
        <taxon>Flavobacterium</taxon>
    </lineage>
</organism>
<evidence type="ECO:0000313" key="2">
    <source>
        <dbReference type="Proteomes" id="UP000216605"/>
    </source>
</evidence>
<gene>
    <name evidence="1" type="ORF">CHU92_02885</name>
</gene>
<dbReference type="RefSeq" id="WP_094412418.1">
    <property type="nucleotide sequence ID" value="NZ_NOXV01000167.1"/>
</dbReference>
<evidence type="ECO:0000313" key="1">
    <source>
        <dbReference type="EMBL" id="OYQ43809.1"/>
    </source>
</evidence>
<dbReference type="AlphaFoldDB" id="A0A255ZQX3"/>
<dbReference type="Proteomes" id="UP000216605">
    <property type="component" value="Unassembled WGS sequence"/>
</dbReference>
<keyword evidence="2" id="KW-1185">Reference proteome</keyword>
<comment type="caution">
    <text evidence="1">The sequence shown here is derived from an EMBL/GenBank/DDBJ whole genome shotgun (WGS) entry which is preliminary data.</text>
</comment>
<reference evidence="1 2" key="1">
    <citation type="submission" date="2017-07" db="EMBL/GenBank/DDBJ databases">
        <title>Flavobacterium cyanobacteriorum sp. nov., isolated from cyanobacterial aggregates in a eutrophic lake.</title>
        <authorList>
            <person name="Cai H."/>
        </authorList>
    </citation>
    <scope>NUCLEOTIDE SEQUENCE [LARGE SCALE GENOMIC DNA]</scope>
    <source>
        <strain evidence="1 2">TH021</strain>
    </source>
</reference>